<evidence type="ECO:0000256" key="1">
    <source>
        <dbReference type="SAM" id="SignalP"/>
    </source>
</evidence>
<evidence type="ECO:0000313" key="3">
    <source>
        <dbReference type="Proteomes" id="UP001649381"/>
    </source>
</evidence>
<dbReference type="RefSeq" id="WP_236339279.1">
    <property type="nucleotide sequence ID" value="NZ_JAKIJS010000007.1"/>
</dbReference>
<evidence type="ECO:0000313" key="2">
    <source>
        <dbReference type="EMBL" id="MCF6139629.1"/>
    </source>
</evidence>
<dbReference type="PROSITE" id="PS51257">
    <property type="entry name" value="PROKAR_LIPOPROTEIN"/>
    <property type="match status" value="1"/>
</dbReference>
<accession>A0ABS9H404</accession>
<gene>
    <name evidence="2" type="ORF">L2716_18095</name>
</gene>
<comment type="caution">
    <text evidence="2">The sequence shown here is derived from an EMBL/GenBank/DDBJ whole genome shotgun (WGS) entry which is preliminary data.</text>
</comment>
<organism evidence="2 3">
    <name type="scientific">Pseudalkalibacillus berkeleyi</name>
    <dbReference type="NCBI Taxonomy" id="1069813"/>
    <lineage>
        <taxon>Bacteria</taxon>
        <taxon>Bacillati</taxon>
        <taxon>Bacillota</taxon>
        <taxon>Bacilli</taxon>
        <taxon>Bacillales</taxon>
        <taxon>Fictibacillaceae</taxon>
        <taxon>Pseudalkalibacillus</taxon>
    </lineage>
</organism>
<dbReference type="Proteomes" id="UP001649381">
    <property type="component" value="Unassembled WGS sequence"/>
</dbReference>
<protein>
    <recommendedName>
        <fullName evidence="4">Lipoprotein</fullName>
    </recommendedName>
</protein>
<feature type="chain" id="PRO_5046348621" description="Lipoprotein" evidence="1">
    <location>
        <begin position="19"/>
        <end position="151"/>
    </location>
</feature>
<feature type="signal peptide" evidence="1">
    <location>
        <begin position="1"/>
        <end position="18"/>
    </location>
</feature>
<evidence type="ECO:0008006" key="4">
    <source>
        <dbReference type="Google" id="ProtNLM"/>
    </source>
</evidence>
<proteinExistence type="predicted"/>
<dbReference type="EMBL" id="JAKIJS010000007">
    <property type="protein sequence ID" value="MCF6139629.1"/>
    <property type="molecule type" value="Genomic_DNA"/>
</dbReference>
<sequence length="151" mass="16634">MFRLLSVFVLSLSILMLAGCGSVANGSGESKEQKPPKATITIEDKEVSYKEGSYCWSTSYKGVCADTGGAEELTEDTPPLVVSKSGNMQISYEQDPSSLHVMVLKDGAEHQTFKDQYELKIPEEPGTYVYGVFAKWENQGDSFIAYKIKVK</sequence>
<name>A0ABS9H404_9BACL</name>
<keyword evidence="1" id="KW-0732">Signal</keyword>
<keyword evidence="3" id="KW-1185">Reference proteome</keyword>
<reference evidence="2 3" key="1">
    <citation type="submission" date="2022-01" db="EMBL/GenBank/DDBJ databases">
        <title>Alkalihalobacillus sp. EGI L200015, a novel bacterium isolated from a salt lake sediment.</title>
        <authorList>
            <person name="Gao L."/>
            <person name="Fang B.-Z."/>
            <person name="Li W.-J."/>
        </authorList>
    </citation>
    <scope>NUCLEOTIDE SEQUENCE [LARGE SCALE GENOMIC DNA]</scope>
    <source>
        <strain evidence="2 3">KCTC 12718</strain>
    </source>
</reference>